<proteinExistence type="predicted"/>
<dbReference type="PANTHER" id="PTHR48106">
    <property type="entry name" value="QUINONE OXIDOREDUCTASE PIG3-RELATED"/>
    <property type="match status" value="1"/>
</dbReference>
<dbReference type="InterPro" id="IPR047618">
    <property type="entry name" value="QOR-like"/>
</dbReference>
<name>A0A2M8WTS9_9MICO</name>
<dbReference type="Pfam" id="PF00107">
    <property type="entry name" value="ADH_zinc_N"/>
    <property type="match status" value="1"/>
</dbReference>
<evidence type="ECO:0000259" key="3">
    <source>
        <dbReference type="SMART" id="SM00829"/>
    </source>
</evidence>
<dbReference type="SUPFAM" id="SSF51735">
    <property type="entry name" value="NAD(P)-binding Rossmann-fold domains"/>
    <property type="match status" value="1"/>
</dbReference>
<evidence type="ECO:0000313" key="4">
    <source>
        <dbReference type="EMBL" id="PJI94298.1"/>
    </source>
</evidence>
<dbReference type="AlphaFoldDB" id="A0A2M8WTS9"/>
<dbReference type="InterPro" id="IPR036291">
    <property type="entry name" value="NAD(P)-bd_dom_sf"/>
</dbReference>
<dbReference type="SMART" id="SM00829">
    <property type="entry name" value="PKS_ER"/>
    <property type="match status" value="1"/>
</dbReference>
<evidence type="ECO:0000313" key="5">
    <source>
        <dbReference type="Proteomes" id="UP000231586"/>
    </source>
</evidence>
<dbReference type="SUPFAM" id="SSF50129">
    <property type="entry name" value="GroES-like"/>
    <property type="match status" value="1"/>
</dbReference>
<dbReference type="Gene3D" id="3.40.50.720">
    <property type="entry name" value="NAD(P)-binding Rossmann-like Domain"/>
    <property type="match status" value="1"/>
</dbReference>
<dbReference type="GO" id="GO:0005829">
    <property type="term" value="C:cytosol"/>
    <property type="evidence" value="ECO:0007669"/>
    <property type="project" value="TreeGrafter"/>
</dbReference>
<gene>
    <name evidence="4" type="ORF">CLV34_0134</name>
</gene>
<feature type="domain" description="Enoyl reductase (ER)" evidence="3">
    <location>
        <begin position="24"/>
        <end position="339"/>
    </location>
</feature>
<dbReference type="Gene3D" id="3.90.180.10">
    <property type="entry name" value="Medium-chain alcohol dehydrogenases, catalytic domain"/>
    <property type="match status" value="1"/>
</dbReference>
<accession>A0A2M8WTS9</accession>
<organism evidence="4 5">
    <name type="scientific">Luteimicrobium subarcticum</name>
    <dbReference type="NCBI Taxonomy" id="620910"/>
    <lineage>
        <taxon>Bacteria</taxon>
        <taxon>Bacillati</taxon>
        <taxon>Actinomycetota</taxon>
        <taxon>Actinomycetes</taxon>
        <taxon>Micrococcales</taxon>
        <taxon>Luteimicrobium</taxon>
    </lineage>
</organism>
<dbReference type="GO" id="GO:0070402">
    <property type="term" value="F:NADPH binding"/>
    <property type="evidence" value="ECO:0007669"/>
    <property type="project" value="TreeGrafter"/>
</dbReference>
<dbReference type="InterPro" id="IPR013149">
    <property type="entry name" value="ADH-like_C"/>
</dbReference>
<dbReference type="InterPro" id="IPR013154">
    <property type="entry name" value="ADH-like_N"/>
</dbReference>
<dbReference type="InterPro" id="IPR020843">
    <property type="entry name" value="ER"/>
</dbReference>
<keyword evidence="5" id="KW-1185">Reference proteome</keyword>
<dbReference type="InterPro" id="IPR011032">
    <property type="entry name" value="GroES-like_sf"/>
</dbReference>
<comment type="caution">
    <text evidence="4">The sequence shown here is derived from an EMBL/GenBank/DDBJ whole genome shotgun (WGS) entry which is preliminary data.</text>
</comment>
<sequence length="342" mass="35196">MDADRPSLPYYRGRMQAVLATAPGGPEVLTVHDVPDPEPGRGALLVRLAAAGLNFIDTYRRSGVYPVEFPHVPGSEGAGVVEAVGAGVDGFTVGDRVAWESAPGSYAELVLVPADRAVPVPADVPLETAAALMLQGLTAHYLVTSTYAVSPGDDVLLTGGAGGVGLLATQLATARGARVVTTVGDADKEALARAAGAADVIRYRELDDLTTDLPRIVRDLTDGAGVAVAYDGIGKDTFDASLASVRRRGTLVLFGGASGQVPPFDLQRLNRAGSLFVTRPTLGDYVATRDELLGRCADLFAAVGAGTLDVRVGATFPLTDAAAAHRALEGRSTTGKVLLVPA</sequence>
<dbReference type="Pfam" id="PF08240">
    <property type="entry name" value="ADH_N"/>
    <property type="match status" value="1"/>
</dbReference>
<evidence type="ECO:0000256" key="1">
    <source>
        <dbReference type="ARBA" id="ARBA00022857"/>
    </source>
</evidence>
<dbReference type="GO" id="GO:0003960">
    <property type="term" value="F:quinone reductase (NADPH) activity"/>
    <property type="evidence" value="ECO:0007669"/>
    <property type="project" value="InterPro"/>
</dbReference>
<dbReference type="FunFam" id="3.40.50.720:FF:000053">
    <property type="entry name" value="Quinone oxidoreductase 1"/>
    <property type="match status" value="1"/>
</dbReference>
<evidence type="ECO:0000256" key="2">
    <source>
        <dbReference type="ARBA" id="ARBA00023002"/>
    </source>
</evidence>
<keyword evidence="2" id="KW-0560">Oxidoreductase</keyword>
<protein>
    <submittedName>
        <fullName evidence="4">NADPH2:quinone reductase</fullName>
    </submittedName>
</protein>
<dbReference type="GO" id="GO:0035925">
    <property type="term" value="F:mRNA 3'-UTR AU-rich region binding"/>
    <property type="evidence" value="ECO:0007669"/>
    <property type="project" value="TreeGrafter"/>
</dbReference>
<dbReference type="EMBL" id="PGTZ01000006">
    <property type="protein sequence ID" value="PJI94298.1"/>
    <property type="molecule type" value="Genomic_DNA"/>
</dbReference>
<dbReference type="CDD" id="cd05286">
    <property type="entry name" value="QOR2"/>
    <property type="match status" value="1"/>
</dbReference>
<dbReference type="PANTHER" id="PTHR48106:SF13">
    <property type="entry name" value="QUINONE OXIDOREDUCTASE-RELATED"/>
    <property type="match status" value="1"/>
</dbReference>
<dbReference type="Proteomes" id="UP000231586">
    <property type="component" value="Unassembled WGS sequence"/>
</dbReference>
<keyword evidence="1" id="KW-0521">NADP</keyword>
<reference evidence="4 5" key="1">
    <citation type="submission" date="2017-11" db="EMBL/GenBank/DDBJ databases">
        <title>Genomic Encyclopedia of Archaeal and Bacterial Type Strains, Phase II (KMG-II): From Individual Species to Whole Genera.</title>
        <authorList>
            <person name="Goeker M."/>
        </authorList>
    </citation>
    <scope>NUCLEOTIDE SEQUENCE [LARGE SCALE GENOMIC DNA]</scope>
    <source>
        <strain evidence="4 5">DSM 22413</strain>
    </source>
</reference>